<protein>
    <submittedName>
        <fullName evidence="2">Colicin immunity protein</fullName>
    </submittedName>
</protein>
<gene>
    <name evidence="2" type="ORF">G5665_21130</name>
</gene>
<dbReference type="EMBL" id="JAAKCF010000039">
    <property type="protein sequence ID" value="NGI81649.1"/>
    <property type="molecule type" value="Genomic_DNA"/>
</dbReference>
<dbReference type="GO" id="GO:0015643">
    <property type="term" value="F:toxic substance binding"/>
    <property type="evidence" value="ECO:0007669"/>
    <property type="project" value="InterPro"/>
</dbReference>
<dbReference type="GO" id="GO:0030153">
    <property type="term" value="P:bacteriocin immunity"/>
    <property type="evidence" value="ECO:0007669"/>
    <property type="project" value="InterPro"/>
</dbReference>
<dbReference type="Pfam" id="PF09204">
    <property type="entry name" value="Colicin_immun"/>
    <property type="match status" value="1"/>
</dbReference>
<name>A0A6G4PK53_ECOLX</name>
<proteinExistence type="predicted"/>
<sequence length="97" mass="11496">MSQSLKKYIDDFLAKNISAEYFTDTYMAKWKGERDSNLLKQDNDNLSELLSSVFCVADMYNPDNDREEYEFNDEQLWNEVNNLMIDYKNNKKGEPDS</sequence>
<accession>A0A6G4PK53</accession>
<dbReference type="InterPro" id="IPR036471">
    <property type="entry name" value="Colicin_D_sf"/>
</dbReference>
<dbReference type="InterPro" id="IPR015287">
    <property type="entry name" value="Colicin_D_immunity_dom"/>
</dbReference>
<comment type="caution">
    <text evidence="2">The sequence shown here is derived from an EMBL/GenBank/DDBJ whole genome shotgun (WGS) entry which is preliminary data.</text>
</comment>
<dbReference type="SUPFAM" id="SSF101125">
    <property type="entry name" value="Colicin D immunity protein"/>
    <property type="match status" value="1"/>
</dbReference>
<evidence type="ECO:0000313" key="2">
    <source>
        <dbReference type="EMBL" id="NGI81649.1"/>
    </source>
</evidence>
<organism evidence="2">
    <name type="scientific">Escherichia coli</name>
    <dbReference type="NCBI Taxonomy" id="562"/>
    <lineage>
        <taxon>Bacteria</taxon>
        <taxon>Pseudomonadati</taxon>
        <taxon>Pseudomonadota</taxon>
        <taxon>Gammaproteobacteria</taxon>
        <taxon>Enterobacterales</taxon>
        <taxon>Enterobacteriaceae</taxon>
        <taxon>Escherichia</taxon>
    </lineage>
</organism>
<dbReference type="RefSeq" id="WP_021578776.1">
    <property type="nucleotide sequence ID" value="NZ_BFFU01000073.1"/>
</dbReference>
<dbReference type="Gene3D" id="1.20.120.650">
    <property type="entry name" value="Colicin D"/>
    <property type="match status" value="1"/>
</dbReference>
<reference evidence="2" key="1">
    <citation type="submission" date="2020-02" db="EMBL/GenBank/DDBJ databases">
        <title>Complete sequences of Escherichia coli O157 and non-O157 isolates from feces of Canadian feedlot cattle.</title>
        <authorList>
            <person name="Castro V.S."/>
            <person name="Figueiredo E.S."/>
            <person name="Mcallister T."/>
            <person name="King R."/>
            <person name="Reuter T."/>
            <person name="Polo R.O."/>
            <person name="Conte-Junior C.A."/>
            <person name="Stanford K."/>
        </authorList>
    </citation>
    <scope>NUCLEOTIDE SEQUENCE</scope>
    <source>
        <strain evidence="2">CAP26</strain>
    </source>
</reference>
<evidence type="ECO:0000259" key="1">
    <source>
        <dbReference type="Pfam" id="PF09204"/>
    </source>
</evidence>
<dbReference type="AlphaFoldDB" id="A0A6G4PK53"/>
<feature type="domain" description="Colicin D immunity protein" evidence="1">
    <location>
        <begin position="1"/>
        <end position="83"/>
    </location>
</feature>